<proteinExistence type="predicted"/>
<comment type="caution">
    <text evidence="1">The sequence shown here is derived from an EMBL/GenBank/DDBJ whole genome shotgun (WGS) entry which is preliminary data.</text>
</comment>
<dbReference type="RefSeq" id="WP_219318596.1">
    <property type="nucleotide sequence ID" value="NZ_JAHWYN010000017.1"/>
</dbReference>
<name>A0ABS6XZT2_9FLAO</name>
<keyword evidence="2" id="KW-1185">Reference proteome</keyword>
<protein>
    <submittedName>
        <fullName evidence="1">Uncharacterized protein</fullName>
    </submittedName>
</protein>
<sequence length="78" mass="8884">MKVKSKKCKVKGSADYVSILHLASLTKEECGNPFLVFQEAFAERIPAEFEFFLCEILQLSLPPYTGESEIHLPFFLND</sequence>
<reference evidence="1 2" key="1">
    <citation type="submission" date="2021-07" db="EMBL/GenBank/DDBJ databases">
        <title>Flavobacterium sp. nov. isolated from sediment on the Taihu Lake.</title>
        <authorList>
            <person name="Qu J.-H."/>
        </authorList>
    </citation>
    <scope>NUCLEOTIDE SEQUENCE [LARGE SCALE GENOMIC DNA]</scope>
    <source>
        <strain evidence="1 2">NAS39</strain>
    </source>
</reference>
<organism evidence="1 2">
    <name type="scientific">Flavobacterium taihuense</name>
    <dbReference type="NCBI Taxonomy" id="2857508"/>
    <lineage>
        <taxon>Bacteria</taxon>
        <taxon>Pseudomonadati</taxon>
        <taxon>Bacteroidota</taxon>
        <taxon>Flavobacteriia</taxon>
        <taxon>Flavobacteriales</taxon>
        <taxon>Flavobacteriaceae</taxon>
        <taxon>Flavobacterium</taxon>
    </lineage>
</organism>
<gene>
    <name evidence="1" type="ORF">KZH69_16590</name>
</gene>
<dbReference type="EMBL" id="JAHWYN010000017">
    <property type="protein sequence ID" value="MBW4362109.1"/>
    <property type="molecule type" value="Genomic_DNA"/>
</dbReference>
<evidence type="ECO:0000313" key="1">
    <source>
        <dbReference type="EMBL" id="MBW4362109.1"/>
    </source>
</evidence>
<accession>A0ABS6XZT2</accession>
<dbReference type="Proteomes" id="UP000812031">
    <property type="component" value="Unassembled WGS sequence"/>
</dbReference>
<evidence type="ECO:0000313" key="2">
    <source>
        <dbReference type="Proteomes" id="UP000812031"/>
    </source>
</evidence>